<dbReference type="Proteomes" id="UP000828390">
    <property type="component" value="Unassembled WGS sequence"/>
</dbReference>
<accession>A0A9D3YYQ6</accession>
<evidence type="ECO:0000313" key="2">
    <source>
        <dbReference type="EMBL" id="KAH3709588.1"/>
    </source>
</evidence>
<feature type="non-terminal residue" evidence="2">
    <location>
        <position position="78"/>
    </location>
</feature>
<sequence>MEAGQEVGHQHLQGVGHRPLQGEATHKPLHQPLEGQDQAVGEWAIQARPHRNQFKMVTRTSKAQKVPQNQAHVVFCDK</sequence>
<proteinExistence type="predicted"/>
<comment type="caution">
    <text evidence="2">The sequence shown here is derived from an EMBL/GenBank/DDBJ whole genome shotgun (WGS) entry which is preliminary data.</text>
</comment>
<gene>
    <name evidence="2" type="ORF">DPMN_069052</name>
</gene>
<organism evidence="2 3">
    <name type="scientific">Dreissena polymorpha</name>
    <name type="common">Zebra mussel</name>
    <name type="synonym">Mytilus polymorpha</name>
    <dbReference type="NCBI Taxonomy" id="45954"/>
    <lineage>
        <taxon>Eukaryota</taxon>
        <taxon>Metazoa</taxon>
        <taxon>Spiralia</taxon>
        <taxon>Lophotrochozoa</taxon>
        <taxon>Mollusca</taxon>
        <taxon>Bivalvia</taxon>
        <taxon>Autobranchia</taxon>
        <taxon>Heteroconchia</taxon>
        <taxon>Euheterodonta</taxon>
        <taxon>Imparidentia</taxon>
        <taxon>Neoheterodontei</taxon>
        <taxon>Myida</taxon>
        <taxon>Dreissenoidea</taxon>
        <taxon>Dreissenidae</taxon>
        <taxon>Dreissena</taxon>
    </lineage>
</organism>
<reference evidence="2" key="1">
    <citation type="journal article" date="2019" name="bioRxiv">
        <title>The Genome of the Zebra Mussel, Dreissena polymorpha: A Resource for Invasive Species Research.</title>
        <authorList>
            <person name="McCartney M.A."/>
            <person name="Auch B."/>
            <person name="Kono T."/>
            <person name="Mallez S."/>
            <person name="Zhang Y."/>
            <person name="Obille A."/>
            <person name="Becker A."/>
            <person name="Abrahante J.E."/>
            <person name="Garbe J."/>
            <person name="Badalamenti J.P."/>
            <person name="Herman A."/>
            <person name="Mangelson H."/>
            <person name="Liachko I."/>
            <person name="Sullivan S."/>
            <person name="Sone E.D."/>
            <person name="Koren S."/>
            <person name="Silverstein K.A.T."/>
            <person name="Beckman K.B."/>
            <person name="Gohl D.M."/>
        </authorList>
    </citation>
    <scope>NUCLEOTIDE SEQUENCE</scope>
    <source>
        <strain evidence="2">Duluth1</strain>
        <tissue evidence="2">Whole animal</tissue>
    </source>
</reference>
<keyword evidence="3" id="KW-1185">Reference proteome</keyword>
<name>A0A9D3YYQ6_DREPO</name>
<protein>
    <submittedName>
        <fullName evidence="2">Uncharacterized protein</fullName>
    </submittedName>
</protein>
<reference evidence="2" key="2">
    <citation type="submission" date="2020-11" db="EMBL/GenBank/DDBJ databases">
        <authorList>
            <person name="McCartney M.A."/>
            <person name="Auch B."/>
            <person name="Kono T."/>
            <person name="Mallez S."/>
            <person name="Becker A."/>
            <person name="Gohl D.M."/>
            <person name="Silverstein K.A.T."/>
            <person name="Koren S."/>
            <person name="Bechman K.B."/>
            <person name="Herman A."/>
            <person name="Abrahante J.E."/>
            <person name="Garbe J."/>
        </authorList>
    </citation>
    <scope>NUCLEOTIDE SEQUENCE</scope>
    <source>
        <strain evidence="2">Duluth1</strain>
        <tissue evidence="2">Whole animal</tissue>
    </source>
</reference>
<dbReference type="EMBL" id="JAIWYP010000014">
    <property type="protein sequence ID" value="KAH3709588.1"/>
    <property type="molecule type" value="Genomic_DNA"/>
</dbReference>
<feature type="region of interest" description="Disordered" evidence="1">
    <location>
        <begin position="1"/>
        <end position="28"/>
    </location>
</feature>
<dbReference type="AlphaFoldDB" id="A0A9D3YYQ6"/>
<evidence type="ECO:0000256" key="1">
    <source>
        <dbReference type="SAM" id="MobiDB-lite"/>
    </source>
</evidence>
<evidence type="ECO:0000313" key="3">
    <source>
        <dbReference type="Proteomes" id="UP000828390"/>
    </source>
</evidence>